<organism evidence="3 4">
    <name type="scientific">Lentinula guzmanii</name>
    <dbReference type="NCBI Taxonomy" id="2804957"/>
    <lineage>
        <taxon>Eukaryota</taxon>
        <taxon>Fungi</taxon>
        <taxon>Dikarya</taxon>
        <taxon>Basidiomycota</taxon>
        <taxon>Agaricomycotina</taxon>
        <taxon>Agaricomycetes</taxon>
        <taxon>Agaricomycetidae</taxon>
        <taxon>Agaricales</taxon>
        <taxon>Marasmiineae</taxon>
        <taxon>Omphalotaceae</taxon>
        <taxon>Lentinula</taxon>
    </lineage>
</organism>
<dbReference type="PANTHER" id="PTHR38248">
    <property type="entry name" value="FUNK1 6"/>
    <property type="match status" value="1"/>
</dbReference>
<comment type="caution">
    <text evidence="3">The sequence shown here is derived from an EMBL/GenBank/DDBJ whole genome shotgun (WGS) entry which is preliminary data.</text>
</comment>
<proteinExistence type="predicted"/>
<evidence type="ECO:0000313" key="4">
    <source>
        <dbReference type="Proteomes" id="UP001176059"/>
    </source>
</evidence>
<keyword evidence="4" id="KW-1185">Reference proteome</keyword>
<feature type="compositionally biased region" description="Polar residues" evidence="1">
    <location>
        <begin position="9"/>
        <end position="29"/>
    </location>
</feature>
<feature type="region of interest" description="Disordered" evidence="1">
    <location>
        <begin position="820"/>
        <end position="854"/>
    </location>
</feature>
<dbReference type="InterPro" id="IPR011009">
    <property type="entry name" value="Kinase-like_dom_sf"/>
</dbReference>
<accession>A0AA38JMH9</accession>
<dbReference type="EMBL" id="JANVFO010000020">
    <property type="protein sequence ID" value="KAJ3733085.1"/>
    <property type="molecule type" value="Genomic_DNA"/>
</dbReference>
<feature type="compositionally biased region" description="Basic and acidic residues" evidence="1">
    <location>
        <begin position="210"/>
        <end position="231"/>
    </location>
</feature>
<dbReference type="GO" id="GO:0005524">
    <property type="term" value="F:ATP binding"/>
    <property type="evidence" value="ECO:0007669"/>
    <property type="project" value="InterPro"/>
</dbReference>
<dbReference type="PANTHER" id="PTHR38248:SF2">
    <property type="entry name" value="FUNK1 11"/>
    <property type="match status" value="1"/>
</dbReference>
<dbReference type="InterPro" id="IPR000719">
    <property type="entry name" value="Prot_kinase_dom"/>
</dbReference>
<dbReference type="SMART" id="SM00220">
    <property type="entry name" value="S_TKc"/>
    <property type="match status" value="1"/>
</dbReference>
<name>A0AA38JMH9_9AGAR</name>
<dbReference type="AlphaFoldDB" id="A0AA38JMH9"/>
<dbReference type="GO" id="GO:0004672">
    <property type="term" value="F:protein kinase activity"/>
    <property type="evidence" value="ECO:0007669"/>
    <property type="project" value="InterPro"/>
</dbReference>
<feature type="region of interest" description="Disordered" evidence="1">
    <location>
        <begin position="210"/>
        <end position="256"/>
    </location>
</feature>
<gene>
    <name evidence="3" type="ORF">DFJ43DRAFT_1153797</name>
</gene>
<feature type="compositionally biased region" description="Basic and acidic residues" evidence="1">
    <location>
        <begin position="831"/>
        <end position="840"/>
    </location>
</feature>
<protein>
    <recommendedName>
        <fullName evidence="2">Protein kinase domain-containing protein</fullName>
    </recommendedName>
</protein>
<dbReference type="SUPFAM" id="SSF56112">
    <property type="entry name" value="Protein kinase-like (PK-like)"/>
    <property type="match status" value="1"/>
</dbReference>
<dbReference type="Gene3D" id="1.10.510.10">
    <property type="entry name" value="Transferase(Phosphotransferase) domain 1"/>
    <property type="match status" value="1"/>
</dbReference>
<evidence type="ECO:0000259" key="2">
    <source>
        <dbReference type="SMART" id="SM00220"/>
    </source>
</evidence>
<feature type="domain" description="Protein kinase" evidence="2">
    <location>
        <begin position="386"/>
        <end position="781"/>
    </location>
</feature>
<reference evidence="3" key="1">
    <citation type="submission" date="2022-08" db="EMBL/GenBank/DDBJ databases">
        <authorList>
            <consortium name="DOE Joint Genome Institute"/>
            <person name="Min B."/>
            <person name="Sierra-Patev S."/>
            <person name="Naranjo-Ortiz M."/>
            <person name="Looney B."/>
            <person name="Konkel Z."/>
            <person name="Slot J.C."/>
            <person name="Sakamoto Y."/>
            <person name="Steenwyk J.L."/>
            <person name="Rokas A."/>
            <person name="Carro J."/>
            <person name="Camarero S."/>
            <person name="Ferreira P."/>
            <person name="Molpeceres G."/>
            <person name="Ruiz-duenas F.J."/>
            <person name="Serrano A."/>
            <person name="Henrissat B."/>
            <person name="Drula E."/>
            <person name="Hughes K.W."/>
            <person name="Mata J.L."/>
            <person name="Ishikawa N.K."/>
            <person name="Vargas-Isla R."/>
            <person name="Ushijima S."/>
            <person name="Smith C.A."/>
            <person name="Ahrendt S."/>
            <person name="Andreopoulos W."/>
            <person name="He G."/>
            <person name="LaButti K."/>
            <person name="Lipzen A."/>
            <person name="Ng V."/>
            <person name="Riley R."/>
            <person name="Sandor L."/>
            <person name="Barry K."/>
            <person name="Martinez A.T."/>
            <person name="Xiao Y."/>
            <person name="Gibbons J.G."/>
            <person name="Terashima K."/>
            <person name="Hibbett D.S."/>
            <person name="Grigoriev I.V."/>
        </authorList>
    </citation>
    <scope>NUCLEOTIDE SEQUENCE</scope>
    <source>
        <strain evidence="3">ET3784</strain>
    </source>
</reference>
<evidence type="ECO:0000256" key="1">
    <source>
        <dbReference type="SAM" id="MobiDB-lite"/>
    </source>
</evidence>
<sequence>MRPDGQFVASESYSMKPNTTATEQLLASTPPSLAFVQSPETPARPKTAPSATFRTDPKLLNKLNELVSGLPEFISEISVDDYFNHVLPPLPSHLENKVGEVCNILNRNGTYNTTTHRWTLFPQDPATQPSHETQDFLPLADVFNAIVQAAQQLEPGLEPNFKLVVDSLATPMSERGDDMRPDGYFKITDKVLNEMRKKCEVLMKKEGWKDVPKTKTPEAPHETTNDSEPKKSLRPLTNTGEKLKRPPPPPVYGITAPQEFKKQGFTEDLENADRSSKDIIKLMWNMSSILALDPCRRFTLGFTIEDRWFRLWILNRGTLLRTQAFDFIKDQRSLVTVFLSFAFSSAENMGWDPTITFSHLDSHNRRQYNIIANERVYKTVTTLSDYSADNPLGRATRVWKVQDAQGKTRVLKDLWLKHDRLEEHQIYENILKDVENSAKPEHREKARNAVAVRLLTPLEHCRVKVSGIADDDTNLVILRGYDMKNAQTTPLMSPSKPNPPKKQSIGFSFSDDQDAEFVTEASQDSGLQVPQRVVHNSLQETEIPNDQRYHYRIVFQEYATTIYDERNLANILKAIADVLFALRLIHSAGWVHRDISGGNLYYHKERNIGLIGDLEYAKKVEIQSHRNVRAGTPHFMASEAISNAYLFYPYPITPKPPRAPLKLYERPPPSDTPLGVVEPAPPPFNHNALHDIESVWWVLVYTILFNEDAAGPSQNTSARQHLMNKLFSGQLNNNSRLPFLRNPQFGTCLPSSFSSLVPGLQEYARRLTAAFAAAEMNYPIIQPLASPQIHGDCIRAFYTKPILGAVTSVEMTYVKIRAQDVPGSSQKRSGNHLDEPEGSQKKKSRRMPSAPISD</sequence>
<feature type="region of interest" description="Disordered" evidence="1">
    <location>
        <begin position="1"/>
        <end position="29"/>
    </location>
</feature>
<reference evidence="3" key="2">
    <citation type="journal article" date="2023" name="Proc. Natl. Acad. Sci. U.S.A.">
        <title>A global phylogenomic analysis of the shiitake genus Lentinula.</title>
        <authorList>
            <person name="Sierra-Patev S."/>
            <person name="Min B."/>
            <person name="Naranjo-Ortiz M."/>
            <person name="Looney B."/>
            <person name="Konkel Z."/>
            <person name="Slot J.C."/>
            <person name="Sakamoto Y."/>
            <person name="Steenwyk J.L."/>
            <person name="Rokas A."/>
            <person name="Carro J."/>
            <person name="Camarero S."/>
            <person name="Ferreira P."/>
            <person name="Molpeceres G."/>
            <person name="Ruiz-Duenas F.J."/>
            <person name="Serrano A."/>
            <person name="Henrissat B."/>
            <person name="Drula E."/>
            <person name="Hughes K.W."/>
            <person name="Mata J.L."/>
            <person name="Ishikawa N.K."/>
            <person name="Vargas-Isla R."/>
            <person name="Ushijima S."/>
            <person name="Smith C.A."/>
            <person name="Donoghue J."/>
            <person name="Ahrendt S."/>
            <person name="Andreopoulos W."/>
            <person name="He G."/>
            <person name="LaButti K."/>
            <person name="Lipzen A."/>
            <person name="Ng V."/>
            <person name="Riley R."/>
            <person name="Sandor L."/>
            <person name="Barry K."/>
            <person name="Martinez A.T."/>
            <person name="Xiao Y."/>
            <person name="Gibbons J.G."/>
            <person name="Terashima K."/>
            <person name="Grigoriev I.V."/>
            <person name="Hibbett D."/>
        </authorList>
    </citation>
    <scope>NUCLEOTIDE SEQUENCE</scope>
    <source>
        <strain evidence="3">ET3784</strain>
    </source>
</reference>
<dbReference type="Pfam" id="PF17667">
    <property type="entry name" value="Pkinase_fungal"/>
    <property type="match status" value="1"/>
</dbReference>
<dbReference type="InterPro" id="IPR040976">
    <property type="entry name" value="Pkinase_fungal"/>
</dbReference>
<evidence type="ECO:0000313" key="3">
    <source>
        <dbReference type="EMBL" id="KAJ3733085.1"/>
    </source>
</evidence>
<dbReference type="Proteomes" id="UP001176059">
    <property type="component" value="Unassembled WGS sequence"/>
</dbReference>